<reference evidence="4 5" key="1">
    <citation type="journal article" date="2014" name="BMC Genomics">
        <title>Comparative genome sequencing reveals chemotype-specific gene clusters in the toxigenic black mold Stachybotrys.</title>
        <authorList>
            <person name="Semeiks J."/>
            <person name="Borek D."/>
            <person name="Otwinowski Z."/>
            <person name="Grishin N.V."/>
        </authorList>
    </citation>
    <scope>NUCLEOTIDE SEQUENCE [LARGE SCALE GENOMIC DNA]</scope>
    <source>
        <strain evidence="4 5">IBT 40285</strain>
    </source>
</reference>
<dbReference type="PROSITE" id="PS00498">
    <property type="entry name" value="TYROSINASE_2"/>
    <property type="match status" value="1"/>
</dbReference>
<evidence type="ECO:0000313" key="5">
    <source>
        <dbReference type="Proteomes" id="UP000028524"/>
    </source>
</evidence>
<accession>A0A084R191</accession>
<name>A0A084R191_STAC4</name>
<dbReference type="InterPro" id="IPR000757">
    <property type="entry name" value="Beta-glucanase-like"/>
</dbReference>
<keyword evidence="1" id="KW-1133">Transmembrane helix</keyword>
<keyword evidence="2" id="KW-0732">Signal</keyword>
<keyword evidence="1" id="KW-0472">Membrane</keyword>
<dbReference type="EMBL" id="KL659312">
    <property type="protein sequence ID" value="KFA69976.1"/>
    <property type="molecule type" value="Genomic_DNA"/>
</dbReference>
<evidence type="ECO:0000313" key="4">
    <source>
        <dbReference type="EMBL" id="KFA69976.1"/>
    </source>
</evidence>
<feature type="transmembrane region" description="Helical" evidence="1">
    <location>
        <begin position="382"/>
        <end position="401"/>
    </location>
</feature>
<feature type="signal peptide" evidence="2">
    <location>
        <begin position="1"/>
        <end position="18"/>
    </location>
</feature>
<dbReference type="CDD" id="cd00413">
    <property type="entry name" value="Glyco_hydrolase_16"/>
    <property type="match status" value="1"/>
</dbReference>
<dbReference type="PANTHER" id="PTHR38121:SF4">
    <property type="entry name" value="GH16 DOMAIN-CONTAINING PROTEIN-RELATED"/>
    <property type="match status" value="1"/>
</dbReference>
<evidence type="ECO:0000256" key="1">
    <source>
        <dbReference type="SAM" id="Phobius"/>
    </source>
</evidence>
<sequence>MKSHSFSVLLFAIAPCIAQRDGEHPLLDDAECDCFLTNGSDPFFYSNHLFFDFRDLSSYAGVPDVITNATLGSFAPPTSDYFTSDAWTDVWELQGWNNTREGGDGDELLGDATVLMVNSPNNVYIQQGDDEQLGTFMTMRTKRLPDFQSAAEFQTANLNYRFLSLRMLARTIGSPGAVTAMFTYRDGEALADVQEADIEILTNGPRNVVQYTNQPSYTANGGEYPEATRNTTMPDNLRWSDWVVHRLDWMPSRSMWYVDGQEVASIEVQTPRDASGVNFNVWSNGGSWSGNMSTYDEAFMQIQWIEMVFNTTEDEEMRRRSTPHEAIQAGPRGRLTRRQADHEGCAVVCSIDETSEIGTAALLWESRADTHSLKGVLWHNPAGPIAVALGTLLIFCLWFNVPL</sequence>
<dbReference type="PANTHER" id="PTHR38121">
    <property type="entry name" value="GH16 DOMAIN-CONTAINING PROTEIN"/>
    <property type="match status" value="1"/>
</dbReference>
<dbReference type="HOGENOM" id="CLU_039765_0_1_1"/>
<dbReference type="GO" id="GO:0005975">
    <property type="term" value="P:carbohydrate metabolic process"/>
    <property type="evidence" value="ECO:0007669"/>
    <property type="project" value="InterPro"/>
</dbReference>
<feature type="domain" description="GH16" evidence="3">
    <location>
        <begin position="57"/>
        <end position="313"/>
    </location>
</feature>
<dbReference type="Proteomes" id="UP000028524">
    <property type="component" value="Unassembled WGS sequence"/>
</dbReference>
<dbReference type="STRING" id="1283841.A0A084R191"/>
<evidence type="ECO:0000259" key="3">
    <source>
        <dbReference type="PROSITE" id="PS51762"/>
    </source>
</evidence>
<dbReference type="InParanoid" id="A0A084R191"/>
<dbReference type="InterPro" id="IPR013320">
    <property type="entry name" value="ConA-like_dom_sf"/>
</dbReference>
<dbReference type="OMA" id="WSTHRLD"/>
<protein>
    <recommendedName>
        <fullName evidence="3">GH16 domain-containing protein</fullName>
    </recommendedName>
</protein>
<dbReference type="PROSITE" id="PS51762">
    <property type="entry name" value="GH16_2"/>
    <property type="match status" value="1"/>
</dbReference>
<dbReference type="GO" id="GO:0016491">
    <property type="term" value="F:oxidoreductase activity"/>
    <property type="evidence" value="ECO:0007669"/>
    <property type="project" value="InterPro"/>
</dbReference>
<keyword evidence="5" id="KW-1185">Reference proteome</keyword>
<dbReference type="Pfam" id="PF00722">
    <property type="entry name" value="Glyco_hydro_16"/>
    <property type="match status" value="1"/>
</dbReference>
<dbReference type="Gene3D" id="2.60.120.200">
    <property type="match status" value="1"/>
</dbReference>
<evidence type="ECO:0000256" key="2">
    <source>
        <dbReference type="SAM" id="SignalP"/>
    </source>
</evidence>
<feature type="chain" id="PRO_5001779947" description="GH16 domain-containing protein" evidence="2">
    <location>
        <begin position="19"/>
        <end position="403"/>
    </location>
</feature>
<dbReference type="InterPro" id="IPR002227">
    <property type="entry name" value="Tyrosinase_Cu-bd"/>
</dbReference>
<keyword evidence="1" id="KW-0812">Transmembrane</keyword>
<dbReference type="GO" id="GO:0004553">
    <property type="term" value="F:hydrolase activity, hydrolyzing O-glycosyl compounds"/>
    <property type="evidence" value="ECO:0007669"/>
    <property type="project" value="InterPro"/>
</dbReference>
<proteinExistence type="predicted"/>
<organism evidence="4 5">
    <name type="scientific">Stachybotrys chlorohalonatus (strain IBT 40285)</name>
    <dbReference type="NCBI Taxonomy" id="1283841"/>
    <lineage>
        <taxon>Eukaryota</taxon>
        <taxon>Fungi</taxon>
        <taxon>Dikarya</taxon>
        <taxon>Ascomycota</taxon>
        <taxon>Pezizomycotina</taxon>
        <taxon>Sordariomycetes</taxon>
        <taxon>Hypocreomycetidae</taxon>
        <taxon>Hypocreales</taxon>
        <taxon>Stachybotryaceae</taxon>
        <taxon>Stachybotrys</taxon>
    </lineage>
</organism>
<dbReference type="SUPFAM" id="SSF49899">
    <property type="entry name" value="Concanavalin A-like lectins/glucanases"/>
    <property type="match status" value="1"/>
</dbReference>
<dbReference type="AlphaFoldDB" id="A0A084R191"/>
<dbReference type="OrthoDB" id="4388755at2759"/>
<gene>
    <name evidence="4" type="ORF">S40285_02044</name>
</gene>